<protein>
    <submittedName>
        <fullName evidence="2">Uncharacterized protein</fullName>
    </submittedName>
</protein>
<sequence>MIGPQAQDKKSPARILTGQFSAYRTRKRIRGGKKTSWRKRRTNNGLRKQWPPSARPTLTLDIGNEEGLSRGHNPVRDFNLPTT</sequence>
<gene>
    <name evidence="2" type="ORF">MNBD_ALPHA01-517</name>
</gene>
<feature type="region of interest" description="Disordered" evidence="1">
    <location>
        <begin position="29"/>
        <end position="83"/>
    </location>
</feature>
<name>A0A3B0SRD3_9ZZZZ</name>
<dbReference type="EMBL" id="UOEJ01000258">
    <property type="protein sequence ID" value="VAW07060.1"/>
    <property type="molecule type" value="Genomic_DNA"/>
</dbReference>
<accession>A0A3B0SRD3</accession>
<evidence type="ECO:0000313" key="2">
    <source>
        <dbReference type="EMBL" id="VAW07060.1"/>
    </source>
</evidence>
<dbReference type="AlphaFoldDB" id="A0A3B0SRD3"/>
<feature type="compositionally biased region" description="Basic residues" evidence="1">
    <location>
        <begin position="29"/>
        <end position="42"/>
    </location>
</feature>
<organism evidence="2">
    <name type="scientific">hydrothermal vent metagenome</name>
    <dbReference type="NCBI Taxonomy" id="652676"/>
    <lineage>
        <taxon>unclassified sequences</taxon>
        <taxon>metagenomes</taxon>
        <taxon>ecological metagenomes</taxon>
    </lineage>
</organism>
<evidence type="ECO:0000256" key="1">
    <source>
        <dbReference type="SAM" id="MobiDB-lite"/>
    </source>
</evidence>
<proteinExistence type="predicted"/>
<reference evidence="2" key="1">
    <citation type="submission" date="2018-06" db="EMBL/GenBank/DDBJ databases">
        <authorList>
            <person name="Zhirakovskaya E."/>
        </authorList>
    </citation>
    <scope>NUCLEOTIDE SEQUENCE</scope>
</reference>